<evidence type="ECO:0000313" key="3">
    <source>
        <dbReference type="Proteomes" id="UP000001734"/>
    </source>
</evidence>
<dbReference type="KEGG" id="kpe:KPK_0072"/>
<accession>B5XTC2</accession>
<dbReference type="InterPro" id="IPR014710">
    <property type="entry name" value="RmlC-like_jellyroll"/>
</dbReference>
<evidence type="ECO:0000313" key="2">
    <source>
        <dbReference type="EMBL" id="ACI08765.1"/>
    </source>
</evidence>
<name>B5XTC2_KLEV3</name>
<dbReference type="EMBL" id="CP000964">
    <property type="protein sequence ID" value="ACI08765.1"/>
    <property type="molecule type" value="Genomic_DNA"/>
</dbReference>
<dbReference type="HOGENOM" id="CLU_080453_0_0_6"/>
<evidence type="ECO:0000259" key="1">
    <source>
        <dbReference type="Pfam" id="PF15977"/>
    </source>
</evidence>
<gene>
    <name evidence="2" type="ordered locus">KPK_0072</name>
</gene>
<dbReference type="Proteomes" id="UP000001734">
    <property type="component" value="Chromosome"/>
</dbReference>
<dbReference type="AlphaFoldDB" id="B5XTC2"/>
<dbReference type="BioCyc" id="KPNE507522:GI0B-72-MONOMER"/>
<dbReference type="Gene3D" id="2.60.120.10">
    <property type="entry name" value="Jelly Rolls"/>
    <property type="match status" value="1"/>
</dbReference>
<organism evidence="2 3">
    <name type="scientific">Klebsiella variicola (strain 342)</name>
    <name type="common">Klebsiella pneumoniae</name>
    <dbReference type="NCBI Taxonomy" id="507522"/>
    <lineage>
        <taxon>Bacteria</taxon>
        <taxon>Pseudomonadati</taxon>
        <taxon>Pseudomonadota</taxon>
        <taxon>Gammaproteobacteria</taxon>
        <taxon>Enterobacterales</taxon>
        <taxon>Enterobacteriaceae</taxon>
        <taxon>Klebsiella/Raoultella group</taxon>
        <taxon>Klebsiella</taxon>
        <taxon>Klebsiella pneumoniae complex</taxon>
    </lineage>
</organism>
<dbReference type="Pfam" id="PF15977">
    <property type="entry name" value="HTH_46"/>
    <property type="match status" value="1"/>
</dbReference>
<proteinExistence type="predicted"/>
<reference evidence="2 3" key="1">
    <citation type="journal article" date="2008" name="PLoS Genet.">
        <title>Complete genome sequence of the N2-fixing broad host range endophyte Klebsiella pneumoniae 342 and virulence predictions verified in mice.</title>
        <authorList>
            <person name="Fouts D.E."/>
            <person name="Tyler H.L."/>
            <person name="DeBoy R.T."/>
            <person name="Daugherty S."/>
            <person name="Ren Q."/>
            <person name="Badger J.H."/>
            <person name="Durkin A.S."/>
            <person name="Huot H."/>
            <person name="Shrivastava S."/>
            <person name="Kothari S."/>
            <person name="Dodson R.J."/>
            <person name="Mohamoud Y."/>
            <person name="Khouri H."/>
            <person name="Roesch L.F."/>
            <person name="Krogfelt K.A."/>
            <person name="Struve C."/>
            <person name="Triplett E.W."/>
            <person name="Methe B.A."/>
        </authorList>
    </citation>
    <scope>NUCLEOTIDE SEQUENCE [LARGE SCALE GENOMIC DNA]</scope>
    <source>
        <strain evidence="2 3">342</strain>
    </source>
</reference>
<dbReference type="InterPro" id="IPR041687">
    <property type="entry name" value="HTH_46"/>
</dbReference>
<feature type="domain" description="IprA winged helix-turn-helix" evidence="1">
    <location>
        <begin position="178"/>
        <end position="245"/>
    </location>
</feature>
<sequence length="248" mass="28102">MILNESLFQPDRWHKTMSIPAASLSTDQALPSFYYGRQTKPLFAVESLLSAFLPASSPFALPRSTYYRFPPIQAESGLILLEEGIASLCHAENNMVISTIFSPSLLGLIDGYGVFNGIPEKHHCSLFAETDLRGHWIAHQAAVEILNAQNLWQEMAHVLAQRLMVLSMRSQEMMGVDSYLMVRTLLTELADYPEAYRRQINVLSFIQRRTNLSRSRIMSILSELRKGDYITIHRGVLRTIAHPLPAHF</sequence>
<protein>
    <recommendedName>
        <fullName evidence="1">IprA winged helix-turn-helix domain-containing protein</fullName>
    </recommendedName>
</protein>